<proteinExistence type="predicted"/>
<keyword evidence="3" id="KW-1185">Reference proteome</keyword>
<comment type="caution">
    <text evidence="2">The sequence shown here is derived from an EMBL/GenBank/DDBJ whole genome shotgun (WGS) entry which is preliminary data.</text>
</comment>
<evidence type="ECO:0000313" key="2">
    <source>
        <dbReference type="EMBL" id="OSQ43372.1"/>
    </source>
</evidence>
<feature type="transmembrane region" description="Helical" evidence="1">
    <location>
        <begin position="188"/>
        <end position="206"/>
    </location>
</feature>
<sequence length="246" mass="26624">MVLLALTVLWGFVDARTIDGVLVWMKPLKFALSFAVLFGSIAMVETRLTEGVRKGWLLRIVGWVMASAFLSEMAYMMYQAGRAEASHFNLSTPFHEFMYTVVMAAGAVALVAATGVIGWIVKRDNGANLSPALREAIWLGFGLTFALTMIVAGYMSSSTGHFVGVHPEGAPTLPLFGWSGVTGDLRPAHFASLHAMQALPLLALWLDRRGHSASVRTVRLCAFGYAVMTIAVFAQAVMEMPLIPLG</sequence>
<evidence type="ECO:0000256" key="1">
    <source>
        <dbReference type="SAM" id="Phobius"/>
    </source>
</evidence>
<keyword evidence="1" id="KW-0472">Membrane</keyword>
<dbReference type="AlphaFoldDB" id="A0A1X4NAK0"/>
<reference evidence="2 3" key="1">
    <citation type="submission" date="2014-03" db="EMBL/GenBank/DDBJ databases">
        <title>The draft genome sequence of Marivita geojedonensis KCTC 23882.</title>
        <authorList>
            <person name="Lai Q."/>
            <person name="Shao Z."/>
        </authorList>
    </citation>
    <scope>NUCLEOTIDE SEQUENCE [LARGE SCALE GENOMIC DNA]</scope>
    <source>
        <strain evidence="2 3">DPG-138</strain>
    </source>
</reference>
<feature type="transmembrane region" description="Helical" evidence="1">
    <location>
        <begin position="27"/>
        <end position="44"/>
    </location>
</feature>
<gene>
    <name evidence="2" type="ORF">MGEO_19720</name>
</gene>
<name>A0A1X4NAK0_9RHOB</name>
<dbReference type="Proteomes" id="UP000193926">
    <property type="component" value="Unassembled WGS sequence"/>
</dbReference>
<feature type="transmembrane region" description="Helical" evidence="1">
    <location>
        <begin position="133"/>
        <end position="155"/>
    </location>
</feature>
<evidence type="ECO:0000313" key="3">
    <source>
        <dbReference type="Proteomes" id="UP000193926"/>
    </source>
</evidence>
<keyword evidence="1" id="KW-1133">Transmembrane helix</keyword>
<protein>
    <submittedName>
        <fullName evidence="2">Uncharacterized protein</fullName>
    </submittedName>
</protein>
<dbReference type="EMBL" id="JFKC01000036">
    <property type="protein sequence ID" value="OSQ43372.1"/>
    <property type="molecule type" value="Genomic_DNA"/>
</dbReference>
<keyword evidence="1" id="KW-0812">Transmembrane</keyword>
<accession>A0A1X4NAK0</accession>
<feature type="transmembrane region" description="Helical" evidence="1">
    <location>
        <begin position="97"/>
        <end position="121"/>
    </location>
</feature>
<organism evidence="2 3">
    <name type="scientific">Marivita geojedonensis</name>
    <dbReference type="NCBI Taxonomy" id="1123756"/>
    <lineage>
        <taxon>Bacteria</taxon>
        <taxon>Pseudomonadati</taxon>
        <taxon>Pseudomonadota</taxon>
        <taxon>Alphaproteobacteria</taxon>
        <taxon>Rhodobacterales</taxon>
        <taxon>Roseobacteraceae</taxon>
        <taxon>Marivita</taxon>
    </lineage>
</organism>
<feature type="transmembrane region" description="Helical" evidence="1">
    <location>
        <begin position="218"/>
        <end position="238"/>
    </location>
</feature>
<feature type="transmembrane region" description="Helical" evidence="1">
    <location>
        <begin position="56"/>
        <end position="77"/>
    </location>
</feature>